<feature type="transmembrane region" description="Helical" evidence="1">
    <location>
        <begin position="35"/>
        <end position="51"/>
    </location>
</feature>
<keyword evidence="1" id="KW-1133">Transmembrane helix</keyword>
<accession>A0A1H3M275</accession>
<evidence type="ECO:0000313" key="3">
    <source>
        <dbReference type="Proteomes" id="UP000199286"/>
    </source>
</evidence>
<keyword evidence="1" id="KW-0812">Transmembrane</keyword>
<evidence type="ECO:0000313" key="2">
    <source>
        <dbReference type="EMBL" id="SDY70676.1"/>
    </source>
</evidence>
<keyword evidence="3" id="KW-1185">Reference proteome</keyword>
<evidence type="ECO:0000256" key="1">
    <source>
        <dbReference type="SAM" id="Phobius"/>
    </source>
</evidence>
<gene>
    <name evidence="2" type="ORF">SAMN05444340_11565</name>
</gene>
<feature type="transmembrane region" description="Helical" evidence="1">
    <location>
        <begin position="82"/>
        <end position="102"/>
    </location>
</feature>
<dbReference type="Proteomes" id="UP000199286">
    <property type="component" value="Unassembled WGS sequence"/>
</dbReference>
<protein>
    <recommendedName>
        <fullName evidence="4">VanZ like family protein</fullName>
    </recommendedName>
</protein>
<organism evidence="2 3">
    <name type="scientific">Citreimonas salinaria</name>
    <dbReference type="NCBI Taxonomy" id="321339"/>
    <lineage>
        <taxon>Bacteria</taxon>
        <taxon>Pseudomonadati</taxon>
        <taxon>Pseudomonadota</taxon>
        <taxon>Alphaproteobacteria</taxon>
        <taxon>Rhodobacterales</taxon>
        <taxon>Roseobacteraceae</taxon>
        <taxon>Citreimonas</taxon>
    </lineage>
</organism>
<sequence length="109" mass="11180">MAVSAAALLALLFGIGAFLPGEILGELVSVAGRRLHAVGFGLVSFLIVVAFPARWRLFSAVALAAGGLVELLQPLVGRGAQWTDFTANAVGLVVGVSAALLVRQALKSR</sequence>
<proteinExistence type="predicted"/>
<keyword evidence="1" id="KW-0472">Membrane</keyword>
<reference evidence="2 3" key="1">
    <citation type="submission" date="2016-10" db="EMBL/GenBank/DDBJ databases">
        <authorList>
            <person name="de Groot N.N."/>
        </authorList>
    </citation>
    <scope>NUCLEOTIDE SEQUENCE [LARGE SCALE GENOMIC DNA]</scope>
    <source>
        <strain evidence="2 3">DSM 26880</strain>
    </source>
</reference>
<dbReference type="AlphaFoldDB" id="A0A1H3M275"/>
<name>A0A1H3M275_9RHOB</name>
<dbReference type="EMBL" id="FNPF01000015">
    <property type="protein sequence ID" value="SDY70676.1"/>
    <property type="molecule type" value="Genomic_DNA"/>
</dbReference>
<evidence type="ECO:0008006" key="4">
    <source>
        <dbReference type="Google" id="ProtNLM"/>
    </source>
</evidence>